<dbReference type="InterPro" id="IPR037923">
    <property type="entry name" value="HTH-like"/>
</dbReference>
<keyword evidence="6" id="KW-1185">Reference proteome</keyword>
<evidence type="ECO:0000256" key="2">
    <source>
        <dbReference type="ARBA" id="ARBA00023125"/>
    </source>
</evidence>
<protein>
    <submittedName>
        <fullName evidence="5">Helix-turn-helix domain-containing protein</fullName>
    </submittedName>
</protein>
<feature type="domain" description="HTH araC/xylS-type" evidence="4">
    <location>
        <begin position="197"/>
        <end position="297"/>
    </location>
</feature>
<name>A0ABS3YL78_9BACT</name>
<dbReference type="Pfam" id="PF02311">
    <property type="entry name" value="AraC_binding"/>
    <property type="match status" value="1"/>
</dbReference>
<dbReference type="Gene3D" id="1.10.10.60">
    <property type="entry name" value="Homeodomain-like"/>
    <property type="match status" value="2"/>
</dbReference>
<dbReference type="SUPFAM" id="SSF46689">
    <property type="entry name" value="Homeodomain-like"/>
    <property type="match status" value="2"/>
</dbReference>
<dbReference type="Gene3D" id="2.60.120.10">
    <property type="entry name" value="Jelly Rolls"/>
    <property type="match status" value="1"/>
</dbReference>
<dbReference type="InterPro" id="IPR018060">
    <property type="entry name" value="HTH_AraC"/>
</dbReference>
<organism evidence="5 6">
    <name type="scientific">Niastella soli</name>
    <dbReference type="NCBI Taxonomy" id="2821487"/>
    <lineage>
        <taxon>Bacteria</taxon>
        <taxon>Pseudomonadati</taxon>
        <taxon>Bacteroidota</taxon>
        <taxon>Chitinophagia</taxon>
        <taxon>Chitinophagales</taxon>
        <taxon>Chitinophagaceae</taxon>
        <taxon>Niastella</taxon>
    </lineage>
</organism>
<evidence type="ECO:0000313" key="5">
    <source>
        <dbReference type="EMBL" id="MBO9198635.1"/>
    </source>
</evidence>
<keyword evidence="2" id="KW-0238">DNA-binding</keyword>
<evidence type="ECO:0000313" key="6">
    <source>
        <dbReference type="Proteomes" id="UP000677244"/>
    </source>
</evidence>
<gene>
    <name evidence="5" type="ORF">J7I42_00080</name>
</gene>
<dbReference type="SMART" id="SM00342">
    <property type="entry name" value="HTH_ARAC"/>
    <property type="match status" value="1"/>
</dbReference>
<dbReference type="EMBL" id="JAGHKO010000001">
    <property type="protein sequence ID" value="MBO9198635.1"/>
    <property type="molecule type" value="Genomic_DNA"/>
</dbReference>
<evidence type="ECO:0000256" key="1">
    <source>
        <dbReference type="ARBA" id="ARBA00023015"/>
    </source>
</evidence>
<dbReference type="PROSITE" id="PS00041">
    <property type="entry name" value="HTH_ARAC_FAMILY_1"/>
    <property type="match status" value="1"/>
</dbReference>
<comment type="caution">
    <text evidence="5">The sequence shown here is derived from an EMBL/GenBank/DDBJ whole genome shotgun (WGS) entry which is preliminary data.</text>
</comment>
<dbReference type="InterPro" id="IPR014710">
    <property type="entry name" value="RmlC-like_jellyroll"/>
</dbReference>
<keyword evidence="3" id="KW-0804">Transcription</keyword>
<dbReference type="SUPFAM" id="SSF51215">
    <property type="entry name" value="Regulatory protein AraC"/>
    <property type="match status" value="1"/>
</dbReference>
<dbReference type="InterPro" id="IPR003313">
    <property type="entry name" value="AraC-bd"/>
</dbReference>
<dbReference type="PROSITE" id="PS01124">
    <property type="entry name" value="HTH_ARAC_FAMILY_2"/>
    <property type="match status" value="1"/>
</dbReference>
<proteinExistence type="predicted"/>
<dbReference type="Proteomes" id="UP000677244">
    <property type="component" value="Unassembled WGS sequence"/>
</dbReference>
<dbReference type="PANTHER" id="PTHR43280:SF28">
    <property type="entry name" value="HTH-TYPE TRANSCRIPTIONAL ACTIVATOR RHAS"/>
    <property type="match status" value="1"/>
</dbReference>
<reference evidence="5 6" key="1">
    <citation type="submission" date="2021-03" db="EMBL/GenBank/DDBJ databases">
        <title>Assistant Professor.</title>
        <authorList>
            <person name="Huq M.A."/>
        </authorList>
    </citation>
    <scope>NUCLEOTIDE SEQUENCE [LARGE SCALE GENOMIC DNA]</scope>
    <source>
        <strain evidence="5 6">MAH-29</strain>
    </source>
</reference>
<dbReference type="InterPro" id="IPR018062">
    <property type="entry name" value="HTH_AraC-typ_CS"/>
</dbReference>
<dbReference type="PANTHER" id="PTHR43280">
    <property type="entry name" value="ARAC-FAMILY TRANSCRIPTIONAL REGULATOR"/>
    <property type="match status" value="1"/>
</dbReference>
<sequence>MDSVKFCEYNLINLYCCWKNLYFRRMVVNSLHKPFELGVFESDKYTAAEHKNTYFELVYILEGKGVQVINKHKLPYSADKLFLIFPQDTYGFEVAERTRFFFLRFNESYLKTQSKEWLQKLEYIFHNHNHLPGCILENVEDKPLVRALSEALLREEQRKGAARPEVIQQLLNTIITIAASNIALLQSATSYHPSQQVSVLGYVHLNIYTPEALRIEKLAAYFNMSPTYMSDYFKRQTGETLQNYINAYRMHLIETRLLHTSYRLNEIANDFGLADVSHLNKLFKKYKGMSPTEFRKAANRETKYM</sequence>
<evidence type="ECO:0000259" key="4">
    <source>
        <dbReference type="PROSITE" id="PS01124"/>
    </source>
</evidence>
<evidence type="ECO:0000256" key="3">
    <source>
        <dbReference type="ARBA" id="ARBA00023163"/>
    </source>
</evidence>
<dbReference type="InterPro" id="IPR009057">
    <property type="entry name" value="Homeodomain-like_sf"/>
</dbReference>
<keyword evidence="1" id="KW-0805">Transcription regulation</keyword>
<dbReference type="Pfam" id="PF12833">
    <property type="entry name" value="HTH_18"/>
    <property type="match status" value="1"/>
</dbReference>
<accession>A0ABS3YL78</accession>